<evidence type="ECO:0000313" key="2">
    <source>
        <dbReference type="EMBL" id="KGO06114.1"/>
    </source>
</evidence>
<organism evidence="2 3">
    <name type="scientific">Dokdonia donghaensis DSW-1</name>
    <dbReference type="NCBI Taxonomy" id="1300343"/>
    <lineage>
        <taxon>Bacteria</taxon>
        <taxon>Pseudomonadati</taxon>
        <taxon>Bacteroidota</taxon>
        <taxon>Flavobacteriia</taxon>
        <taxon>Flavobacteriales</taxon>
        <taxon>Flavobacteriaceae</taxon>
        <taxon>Dokdonia</taxon>
    </lineage>
</organism>
<name>A0A0A2GS49_9FLAO</name>
<sequence length="339" mass="37696">MMRKVCYILLFLTSVSAYGQLGGRATYQFLNLMSSPRQAALGGKIITNYDYDPDSALYNPANINYRMDNQLSVNYVNYLADINYGTASYAYLWDRRTQVLHAGITYVNYGSFDGRDENGNATGEFGGSEAALSLGYAINIPYTDFYVGANVKLITSTLAEYTSAGGAIDLGLTYNYEDWDLNAAVVVRNIGTQFTPYVDTIEKLPLEIDAGISQIVPNVPIRWHLTLENLQLWNIAFENEARGTTDLDGNTTAEKIGVLDNVIRHTIVGVELFPRGGFNLRLGYNFRRSEELRIINQRSFAGISAGFGIKINKMRFNYAYARYNSAAASSFFGIGIDLQ</sequence>
<gene>
    <name evidence="2" type="ORF">NV36_04190</name>
</gene>
<dbReference type="Proteomes" id="UP000030140">
    <property type="component" value="Unassembled WGS sequence"/>
</dbReference>
<reference evidence="2 3" key="1">
    <citation type="submission" date="2014-10" db="EMBL/GenBank/DDBJ databases">
        <title>Draft genome sequence of the proteorhodopsin-containing marine bacterium Dokdonia donghaensis.</title>
        <authorList>
            <person name="Gomez-Consarnau L."/>
            <person name="Gonzalez J.M."/>
            <person name="Riedel T."/>
            <person name="Jaenicke S."/>
            <person name="Wagner-Doebler I."/>
            <person name="Fuhrman J.A."/>
        </authorList>
    </citation>
    <scope>NUCLEOTIDE SEQUENCE [LARGE SCALE GENOMIC DNA]</scope>
    <source>
        <strain evidence="2 3">DSW-1</strain>
    </source>
</reference>
<dbReference type="NCBIfam" id="NF033709">
    <property type="entry name" value="PorV_fam"/>
    <property type="match status" value="1"/>
</dbReference>
<proteinExistence type="predicted"/>
<feature type="chain" id="PRO_5001999115" evidence="1">
    <location>
        <begin position="20"/>
        <end position="339"/>
    </location>
</feature>
<dbReference type="PATRIC" id="fig|1300343.5.peg.2654"/>
<keyword evidence="3" id="KW-1185">Reference proteome</keyword>
<accession>A0A0A2GS49</accession>
<dbReference type="AlphaFoldDB" id="A0A0A2GS49"/>
<feature type="signal peptide" evidence="1">
    <location>
        <begin position="1"/>
        <end position="19"/>
    </location>
</feature>
<dbReference type="NCBIfam" id="NF033711">
    <property type="entry name" value="T9SS_PorQ"/>
    <property type="match status" value="1"/>
</dbReference>
<keyword evidence="1" id="KW-0732">Signal</keyword>
<dbReference type="EMBL" id="JSAQ01000001">
    <property type="protein sequence ID" value="KGO06114.1"/>
    <property type="molecule type" value="Genomic_DNA"/>
</dbReference>
<protein>
    <submittedName>
        <fullName evidence="2">Penicillin-binding protein</fullName>
    </submittedName>
</protein>
<evidence type="ECO:0000313" key="3">
    <source>
        <dbReference type="Proteomes" id="UP000030140"/>
    </source>
</evidence>
<evidence type="ECO:0000256" key="1">
    <source>
        <dbReference type="SAM" id="SignalP"/>
    </source>
</evidence>
<comment type="caution">
    <text evidence="2">The sequence shown here is derived from an EMBL/GenBank/DDBJ whole genome shotgun (WGS) entry which is preliminary data.</text>
</comment>
<dbReference type="RefSeq" id="WP_035325126.1">
    <property type="nucleotide sequence ID" value="NZ_CP015125.1"/>
</dbReference>
<dbReference type="KEGG" id="ddo:I597_2611"/>